<reference evidence="1 2" key="1">
    <citation type="submission" date="2018-08" db="EMBL/GenBank/DDBJ databases">
        <title>Recombination of ecologically and evolutionarily significant loci maintains genetic cohesion in the Pseudomonas syringae species complex.</title>
        <authorList>
            <person name="Dillon M."/>
            <person name="Thakur S."/>
            <person name="Almeida R.N.D."/>
            <person name="Weir B.S."/>
            <person name="Guttman D.S."/>
        </authorList>
    </citation>
    <scope>NUCLEOTIDE SEQUENCE [LARGE SCALE GENOMIC DNA]</scope>
    <source>
        <strain evidence="1 2">88_10</strain>
    </source>
</reference>
<name>A0A3M2W6D8_PSEYM</name>
<dbReference type="EMBL" id="RBNL01003703">
    <property type="protein sequence ID" value="RML46098.1"/>
    <property type="molecule type" value="Genomic_DNA"/>
</dbReference>
<dbReference type="SUPFAM" id="SSF53335">
    <property type="entry name" value="S-adenosyl-L-methionine-dependent methyltransferases"/>
    <property type="match status" value="1"/>
</dbReference>
<proteinExistence type="predicted"/>
<evidence type="ECO:0000313" key="1">
    <source>
        <dbReference type="EMBL" id="RML46098.1"/>
    </source>
</evidence>
<dbReference type="AlphaFoldDB" id="A0A3M2W6D8"/>
<gene>
    <name evidence="1" type="ORF">APX70_200073</name>
</gene>
<sequence length="59" mass="6688">MTFAWGATDKSYRKLPLETLRQRFSGSGIVTRYYNPEVHIGAFALPQYVLHAVNKASND</sequence>
<dbReference type="Gene3D" id="3.40.50.150">
    <property type="entry name" value="Vaccinia Virus protein VP39"/>
    <property type="match status" value="1"/>
</dbReference>
<dbReference type="Proteomes" id="UP000282378">
    <property type="component" value="Unassembled WGS sequence"/>
</dbReference>
<organism evidence="1 2">
    <name type="scientific">Pseudomonas syringae pv. maculicola</name>
    <dbReference type="NCBI Taxonomy" id="59511"/>
    <lineage>
        <taxon>Bacteria</taxon>
        <taxon>Pseudomonadati</taxon>
        <taxon>Pseudomonadota</taxon>
        <taxon>Gammaproteobacteria</taxon>
        <taxon>Pseudomonadales</taxon>
        <taxon>Pseudomonadaceae</taxon>
        <taxon>Pseudomonas</taxon>
    </lineage>
</organism>
<evidence type="ECO:0000313" key="2">
    <source>
        <dbReference type="Proteomes" id="UP000282378"/>
    </source>
</evidence>
<accession>A0A3M2W6D8</accession>
<protein>
    <recommendedName>
        <fullName evidence="3">Spermidine synthase</fullName>
    </recommendedName>
</protein>
<evidence type="ECO:0008006" key="3">
    <source>
        <dbReference type="Google" id="ProtNLM"/>
    </source>
</evidence>
<comment type="caution">
    <text evidence="1">The sequence shown here is derived from an EMBL/GenBank/DDBJ whole genome shotgun (WGS) entry which is preliminary data.</text>
</comment>
<dbReference type="InterPro" id="IPR029063">
    <property type="entry name" value="SAM-dependent_MTases_sf"/>
</dbReference>